<dbReference type="Pfam" id="PF00096">
    <property type="entry name" value="zf-C2H2"/>
    <property type="match status" value="2"/>
</dbReference>
<dbReference type="InterPro" id="IPR056436">
    <property type="entry name" value="Znf-C2H2_ZIC1-5/GLI1-3-like"/>
</dbReference>
<feature type="domain" description="C2H2-type" evidence="15">
    <location>
        <begin position="553"/>
        <end position="580"/>
    </location>
</feature>
<keyword evidence="9" id="KW-0805">Transcription regulation</keyword>
<keyword evidence="6" id="KW-0677">Repeat</keyword>
<feature type="domain" description="C2H2-type" evidence="15">
    <location>
        <begin position="611"/>
        <end position="642"/>
    </location>
</feature>
<keyword evidence="3" id="KW-0217">Developmental protein</keyword>
<evidence type="ECO:0000256" key="3">
    <source>
        <dbReference type="ARBA" id="ARBA00022473"/>
    </source>
</evidence>
<evidence type="ECO:0000256" key="13">
    <source>
        <dbReference type="PROSITE-ProRule" id="PRU00042"/>
    </source>
</evidence>
<feature type="compositionally biased region" description="Basic and acidic residues" evidence="14">
    <location>
        <begin position="1"/>
        <end position="10"/>
    </location>
</feature>
<dbReference type="FunFam" id="3.30.160.60:FF:000310">
    <property type="entry name" value="GLIS family zinc finger 2"/>
    <property type="match status" value="1"/>
</dbReference>
<dbReference type="InterPro" id="IPR013087">
    <property type="entry name" value="Znf_C2H2_type"/>
</dbReference>
<dbReference type="GO" id="GO:0000981">
    <property type="term" value="F:DNA-binding transcription factor activity, RNA polymerase II-specific"/>
    <property type="evidence" value="ECO:0007669"/>
    <property type="project" value="TreeGrafter"/>
</dbReference>
<evidence type="ECO:0000256" key="6">
    <source>
        <dbReference type="ARBA" id="ARBA00022737"/>
    </source>
</evidence>
<keyword evidence="12" id="KW-0539">Nucleus</keyword>
<dbReference type="AlphaFoldDB" id="A0A310STZ9"/>
<sequence length="953" mass="106727">MAERLHREWQENPTPRRGHRVSVPSRQLAGKMVKRSLGMGTGWRVHNGGHGYVGALGIPIQDQPRRIEARKGHGESGLAVSACSRAPTRETGKLVGKMGESNENGPFIVTFTVGWRASATSGRNAAFVPSSDSFSSSLLFTRTKAKAERQLDPRNRNLDILSSIVIPIETSAEACILDRDEYVAVIGKVVSHGSSTSIRSGLRIESGVSLGESNGLHEEETVFAFDESVAGQPSYVLDRVQQAIPELPYTQVEPVQVHLTIRTRTKWKGIEHEEDPERDDPSTLARPGKSCWPILTDAPVVSVALYIPRKQRGIIESLETRWRDDTSEDQNPSRAETQRFRSRGTSRSRPDKGTTVDKSEFYLLEIEKTMPSHVGPYGSVRYPGTLLGAVPGFYSPISGYSTRPNSSYYGSLSLHQQAPLDLPVWPRSMPVEEELGTSPSTALPGLGVSPDALANGGPPSPTHSDSDASSSSLELGSVRRGENAQLKCRWQNCGRWFTSLEQLAGHVARLHAAPGPRGLFYCGWEGCARGERGFNARYKMLVHVRTHTNEKPHHCFQCDKSFSRAENLKIHARSHTGERPYVCPVEGCNKAYSNSSDRFKHTRTHAVDKPYCCKVPGCPKRYTDPSSLRKHVKTYRHYVNNNDKTQEKSFEENNSQEKARFDTVSPEKQSSSTHSELSDKKDSSIESSMSGSSPKASNSFEEQRNFVEWNNMYNLQDQRKEPEQMTPRKTYEQEVKIYPRIYDDSYIIPERIQVNPMYVTSNPIIKESPPQSVQSPQTSPHHVPDTLPHIGMQSTPIKIEEPIECPKVSTVDYRNIESIINSTPCKKENTVVCDPVRHSVIKRAEDLKMEVEQIPTKEDICKDTTDCCCRHKCCVHNNDNILEKTKILSDLILKTQNPLFRHLLGTVDLQYGLQNMWGNIVDTNNTCGQDLRVKNENVAEMEQDLPLDLTVNK</sequence>
<keyword evidence="10" id="KW-0238">DNA-binding</keyword>
<dbReference type="GO" id="GO:0008270">
    <property type="term" value="F:zinc ion binding"/>
    <property type="evidence" value="ECO:0007669"/>
    <property type="project" value="UniProtKB-KW"/>
</dbReference>
<feature type="region of interest" description="Disordered" evidence="14">
    <location>
        <begin position="432"/>
        <end position="476"/>
    </location>
</feature>
<evidence type="ECO:0000256" key="10">
    <source>
        <dbReference type="ARBA" id="ARBA00023125"/>
    </source>
</evidence>
<organism evidence="16 17">
    <name type="scientific">Eufriesea mexicana</name>
    <dbReference type="NCBI Taxonomy" id="516756"/>
    <lineage>
        <taxon>Eukaryota</taxon>
        <taxon>Metazoa</taxon>
        <taxon>Ecdysozoa</taxon>
        <taxon>Arthropoda</taxon>
        <taxon>Hexapoda</taxon>
        <taxon>Insecta</taxon>
        <taxon>Pterygota</taxon>
        <taxon>Neoptera</taxon>
        <taxon>Endopterygota</taxon>
        <taxon>Hymenoptera</taxon>
        <taxon>Apocrita</taxon>
        <taxon>Aculeata</taxon>
        <taxon>Apoidea</taxon>
        <taxon>Anthophila</taxon>
        <taxon>Apidae</taxon>
        <taxon>Eufriesea</taxon>
    </lineage>
</organism>
<keyword evidence="5" id="KW-0479">Metal-binding</keyword>
<name>A0A310STZ9_9HYME</name>
<feature type="region of interest" description="Disordered" evidence="14">
    <location>
        <begin position="323"/>
        <end position="354"/>
    </location>
</feature>
<evidence type="ECO:0000256" key="1">
    <source>
        <dbReference type="ARBA" id="ARBA00004123"/>
    </source>
</evidence>
<dbReference type="SMART" id="SM00355">
    <property type="entry name" value="ZnF_C2H2"/>
    <property type="match status" value="5"/>
</dbReference>
<evidence type="ECO:0000256" key="7">
    <source>
        <dbReference type="ARBA" id="ARBA00022771"/>
    </source>
</evidence>
<dbReference type="Gene3D" id="3.30.160.60">
    <property type="entry name" value="Classic Zinc Finger"/>
    <property type="match status" value="4"/>
</dbReference>
<dbReference type="GO" id="GO:0005634">
    <property type="term" value="C:nucleus"/>
    <property type="evidence" value="ECO:0007669"/>
    <property type="project" value="UniProtKB-SubCell"/>
</dbReference>
<comment type="similarity">
    <text evidence="2">Belongs to the GLI C2H2-type zinc-finger protein family.</text>
</comment>
<dbReference type="FunFam" id="3.30.160.60:FF:000357">
    <property type="entry name" value="GLIS family zinc finger 2"/>
    <property type="match status" value="1"/>
</dbReference>
<evidence type="ECO:0000256" key="12">
    <source>
        <dbReference type="ARBA" id="ARBA00023242"/>
    </source>
</evidence>
<evidence type="ECO:0000313" key="17">
    <source>
        <dbReference type="Proteomes" id="UP000250275"/>
    </source>
</evidence>
<keyword evidence="7 13" id="KW-0863">Zinc-finger</keyword>
<evidence type="ECO:0000256" key="8">
    <source>
        <dbReference type="ARBA" id="ARBA00022833"/>
    </source>
</evidence>
<proteinExistence type="inferred from homology"/>
<evidence type="ECO:0000256" key="14">
    <source>
        <dbReference type="SAM" id="MobiDB-lite"/>
    </source>
</evidence>
<reference evidence="16 17" key="1">
    <citation type="submission" date="2015-07" db="EMBL/GenBank/DDBJ databases">
        <title>The genome of Eufriesea mexicana.</title>
        <authorList>
            <person name="Pan H."/>
            <person name="Kapheim K."/>
        </authorList>
    </citation>
    <scope>NUCLEOTIDE SEQUENCE [LARGE SCALE GENOMIC DNA]</scope>
    <source>
        <strain evidence="16">0111107269</strain>
        <tissue evidence="16">Whole body</tissue>
    </source>
</reference>
<feature type="region of interest" description="Disordered" evidence="14">
    <location>
        <begin position="639"/>
        <end position="700"/>
    </location>
</feature>
<feature type="region of interest" description="Disordered" evidence="14">
    <location>
        <begin position="270"/>
        <end position="289"/>
    </location>
</feature>
<dbReference type="PANTHER" id="PTHR45718">
    <property type="entry name" value="TRANSCRIPTIONAL ACTIVATOR CUBITUS INTERRUPTUS"/>
    <property type="match status" value="1"/>
</dbReference>
<dbReference type="Pfam" id="PF23561">
    <property type="entry name" value="zf-C2H2_15"/>
    <property type="match status" value="1"/>
</dbReference>
<accession>A0A310STZ9</accession>
<feature type="domain" description="C2H2-type" evidence="15">
    <location>
        <begin position="486"/>
        <end position="516"/>
    </location>
</feature>
<dbReference type="FunFam" id="3.30.160.60:FF:000359">
    <property type="entry name" value="GLIS family zinc finger 2"/>
    <property type="match status" value="1"/>
</dbReference>
<feature type="domain" description="C2H2-type" evidence="15">
    <location>
        <begin position="581"/>
        <end position="610"/>
    </location>
</feature>
<dbReference type="PROSITE" id="PS50157">
    <property type="entry name" value="ZINC_FINGER_C2H2_2"/>
    <property type="match status" value="5"/>
</dbReference>
<evidence type="ECO:0000259" key="15">
    <source>
        <dbReference type="PROSITE" id="PS50157"/>
    </source>
</evidence>
<evidence type="ECO:0000256" key="9">
    <source>
        <dbReference type="ARBA" id="ARBA00023015"/>
    </source>
</evidence>
<evidence type="ECO:0000313" key="16">
    <source>
        <dbReference type="EMBL" id="OAD62138.1"/>
    </source>
</evidence>
<dbReference type="EMBL" id="KQ759886">
    <property type="protein sequence ID" value="OAD62138.1"/>
    <property type="molecule type" value="Genomic_DNA"/>
</dbReference>
<dbReference type="SUPFAM" id="SSF57667">
    <property type="entry name" value="beta-beta-alpha zinc fingers"/>
    <property type="match status" value="3"/>
</dbReference>
<dbReference type="InterPro" id="IPR036236">
    <property type="entry name" value="Znf_C2H2_sf"/>
</dbReference>
<dbReference type="PROSITE" id="PS00028">
    <property type="entry name" value="ZINC_FINGER_C2H2_1"/>
    <property type="match status" value="4"/>
</dbReference>
<dbReference type="Proteomes" id="UP000250275">
    <property type="component" value="Unassembled WGS sequence"/>
</dbReference>
<dbReference type="OrthoDB" id="3214149at2759"/>
<dbReference type="GO" id="GO:0000978">
    <property type="term" value="F:RNA polymerase II cis-regulatory region sequence-specific DNA binding"/>
    <property type="evidence" value="ECO:0007669"/>
    <property type="project" value="TreeGrafter"/>
</dbReference>
<comment type="subcellular location">
    <subcellularLocation>
        <location evidence="1">Nucleus</location>
    </subcellularLocation>
</comment>
<evidence type="ECO:0000256" key="5">
    <source>
        <dbReference type="ARBA" id="ARBA00022723"/>
    </source>
</evidence>
<gene>
    <name evidence="16" type="ORF">WN48_07249</name>
</gene>
<feature type="region of interest" description="Disordered" evidence="14">
    <location>
        <begin position="1"/>
        <end position="23"/>
    </location>
</feature>
<feature type="compositionally biased region" description="Basic and acidic residues" evidence="14">
    <location>
        <begin position="644"/>
        <end position="661"/>
    </location>
</feature>
<feature type="domain" description="C2H2-type" evidence="15">
    <location>
        <begin position="525"/>
        <end position="552"/>
    </location>
</feature>
<evidence type="ECO:0000256" key="11">
    <source>
        <dbReference type="ARBA" id="ARBA00023163"/>
    </source>
</evidence>
<evidence type="ECO:0000256" key="2">
    <source>
        <dbReference type="ARBA" id="ARBA00010831"/>
    </source>
</evidence>
<keyword evidence="4" id="KW-0678">Repressor</keyword>
<keyword evidence="17" id="KW-1185">Reference proteome</keyword>
<evidence type="ECO:0000256" key="4">
    <source>
        <dbReference type="ARBA" id="ARBA00022491"/>
    </source>
</evidence>
<protein>
    <submittedName>
        <fullName evidence="16">Zinc finger protein GLIS2</fullName>
    </submittedName>
</protein>
<dbReference type="InterPro" id="IPR043359">
    <property type="entry name" value="GLI-like"/>
</dbReference>
<dbReference type="PANTHER" id="PTHR45718:SF8">
    <property type="entry name" value="GLIS FAMILY ZINC FINGER 2"/>
    <property type="match status" value="1"/>
</dbReference>
<keyword evidence="8" id="KW-0862">Zinc</keyword>
<keyword evidence="11" id="KW-0804">Transcription</keyword>